<sequence>VISDMTASQNGLLRSHPGTSMPSGGGYSIKARDGRMIAEIARMFGAISNLTGPEQEKRTSSNLKADVSLEPEVSDTFEQPGYTFDKSAVAGRLPDQGGVQTGYEFVGALQVSGKQAERDAARSQITCDFVTCFALSEIDVQDGGFNSMLLQLGQGRPTGSGAKHRGPDAFQSPTNLHQDEGFVFENKYLPTIQNQRFGSCITLQFVDHRPVSFVIAGV</sequence>
<dbReference type="EMBL" id="QKZL01000068">
    <property type="protein sequence ID" value="PZX09664.1"/>
    <property type="molecule type" value="Genomic_DNA"/>
</dbReference>
<comment type="caution">
    <text evidence="2">The sequence shown here is derived from an EMBL/GenBank/DDBJ whole genome shotgun (WGS) entry which is preliminary data.</text>
</comment>
<feature type="non-terminal residue" evidence="2">
    <location>
        <position position="1"/>
    </location>
</feature>
<protein>
    <submittedName>
        <fullName evidence="2">Uncharacterized protein</fullName>
    </submittedName>
</protein>
<proteinExistence type="predicted"/>
<evidence type="ECO:0000256" key="1">
    <source>
        <dbReference type="SAM" id="MobiDB-lite"/>
    </source>
</evidence>
<gene>
    <name evidence="2" type="ORF">LX81_04400</name>
</gene>
<dbReference type="Proteomes" id="UP000248916">
    <property type="component" value="Unassembled WGS sequence"/>
</dbReference>
<feature type="region of interest" description="Disordered" evidence="1">
    <location>
        <begin position="1"/>
        <end position="27"/>
    </location>
</feature>
<accession>A0A2W7MYH6</accession>
<feature type="compositionally biased region" description="Polar residues" evidence="1">
    <location>
        <begin position="1"/>
        <end position="22"/>
    </location>
</feature>
<reference evidence="2 3" key="1">
    <citation type="submission" date="2018-06" db="EMBL/GenBank/DDBJ databases">
        <title>Genomic Encyclopedia of Archaeal and Bacterial Type Strains, Phase II (KMG-II): from individual species to whole genera.</title>
        <authorList>
            <person name="Goeker M."/>
        </authorList>
    </citation>
    <scope>NUCLEOTIDE SEQUENCE [LARGE SCALE GENOMIC DNA]</scope>
    <source>
        <strain evidence="2 3">DSM 22009</strain>
    </source>
</reference>
<name>A0A2W7MYH6_9RHOB</name>
<dbReference type="AlphaFoldDB" id="A0A2W7MYH6"/>
<organism evidence="2 3">
    <name type="scientific">Palleronia aestuarii</name>
    <dbReference type="NCBI Taxonomy" id="568105"/>
    <lineage>
        <taxon>Bacteria</taxon>
        <taxon>Pseudomonadati</taxon>
        <taxon>Pseudomonadota</taxon>
        <taxon>Alphaproteobacteria</taxon>
        <taxon>Rhodobacterales</taxon>
        <taxon>Roseobacteraceae</taxon>
        <taxon>Palleronia</taxon>
    </lineage>
</organism>
<keyword evidence="3" id="KW-1185">Reference proteome</keyword>
<evidence type="ECO:0000313" key="2">
    <source>
        <dbReference type="EMBL" id="PZX09664.1"/>
    </source>
</evidence>
<evidence type="ECO:0000313" key="3">
    <source>
        <dbReference type="Proteomes" id="UP000248916"/>
    </source>
</evidence>